<sequence>MLTTSTHNVDKQQLADLYSFFGQHNEQVYQEQMLDYYDKLHESMIHICFSGHFSAGKSTIINQIMNESLLPQSPIPTSANIVEIKKGEEAIIVHFAHQSAIKMNTLPTVEHLQELCRDGDEVKKIEIFKQVEGLPNGVTLMDTPGIDAANDADRIMTESALHQVDVMFYVMDYNHVQSEVNAHFLKQIDEMNKPYYVIINQMDKHDETELPFTAFQKSLEHVLVQWDIRPEQVFFTSMQTKDNVINQFDELKRTIDQLCSTHHQDVLQNTLSNGVHYSVKDAIKNKQIETNEQLTELQEKKASLILPEHSFEEIGQRLESLQEKKKNIEKDYNHQVEQTTKNAQLMPFDIREKAEHCLQAYDPKFKTGLFRNRKKIEQEREERLDTFYQALKEKVEANLEWKLRDKMTAFMQEYITFNFSEQVFKEQFSKKALVDMMSDGATANGEYVLVYTDHVANEVKKIYRQYYKTKWMTYKEPVLGPIEEQITEIQEQMNILERSQSIQQKVNEIQQVMEEFQEKVESHLMKQATFGEDALELLVAKSNARIVHKIVDMKELTREDAEKKEAKQRDISPKEEHSPLYSFNETIADLEKVEPLLANISGLSTIRQEIFKKKNRLRNRSFTIALFGAFSAGKSSFANALIGEKVLPASPNPTTAAINKISPPTEQYNHKDVRVAWKQERELLADLQEMLLQECQSLDDAYKIISKTKIDQLDIADKYKSFLTAFYNGYTDMKDKIGTEYTIDFTTFQRYVRDEEVACFVKEMELFYDCPLTENKITLVDTPGADSVNARHTDLAFSYMKDADAILFVTYYNHPFSKPDKQFLERLGNVKDAFELDKMFFIINAIDLAKDKKEAALVHDYVTKELQQFDINNPRMYAVSSKQAVEEKTEATGLPSFEADFYHFVQEELTQMSMRSIYMDLSRAKSLVSNWLSIMNGDQAEKERLMTKAKNNQHKIEHVIQERNESFYLKQIQQKLTKQIYYAKQRFSIQYDDVFKDYVNPGAIQSSGRKGKNEVAVSLQQLVQAINLRLTYEYQAIFIRVEQHFHQIIRKMREDTLAEIQKLDPEFSLSAAEDYKLEEPNIDLTSIDPAENTLGKWSNHYKDSKSFFSGNGQERLKTVTNDYFTDEWQLAMERLEQDLLTFYEEQWNQADQQVWSNHTEEVQDYYRHVIEGMEGQEENKEELKRLYEQLNCIVTSHA</sequence>
<evidence type="ECO:0000313" key="2">
    <source>
        <dbReference type="Proteomes" id="UP001277972"/>
    </source>
</evidence>
<gene>
    <name evidence="1" type="ORF">SH601_13790</name>
</gene>
<keyword evidence="2" id="KW-1185">Reference proteome</keyword>
<name>A0ACC6M808_9BACI</name>
<proteinExistence type="predicted"/>
<evidence type="ECO:0000313" key="1">
    <source>
        <dbReference type="EMBL" id="MDX8047060.1"/>
    </source>
</evidence>
<protein>
    <submittedName>
        <fullName evidence="1">Dynamin family protein</fullName>
    </submittedName>
</protein>
<accession>A0ACC6M808</accession>
<dbReference type="Proteomes" id="UP001277972">
    <property type="component" value="Unassembled WGS sequence"/>
</dbReference>
<comment type="caution">
    <text evidence="1">The sequence shown here is derived from an EMBL/GenBank/DDBJ whole genome shotgun (WGS) entry which is preliminary data.</text>
</comment>
<reference evidence="1" key="1">
    <citation type="submission" date="2023-11" db="EMBL/GenBank/DDBJ databases">
        <title>Gracilibacillus pellucida a moderately halophilic bacterium isolated from saline soil in Xinjiang province.</title>
        <authorList>
            <person name="Zhang Z."/>
            <person name="Tan F."/>
            <person name="Wang Y."/>
            <person name="Xia M."/>
        </authorList>
    </citation>
    <scope>NUCLEOTIDE SEQUENCE</scope>
    <source>
        <strain evidence="1">S3-1-1</strain>
    </source>
</reference>
<dbReference type="EMBL" id="JAWZSR010000008">
    <property type="protein sequence ID" value="MDX8047060.1"/>
    <property type="molecule type" value="Genomic_DNA"/>
</dbReference>
<organism evidence="1 2">
    <name type="scientific">Gracilibacillus pellucidus</name>
    <dbReference type="NCBI Taxonomy" id="3095368"/>
    <lineage>
        <taxon>Bacteria</taxon>
        <taxon>Bacillati</taxon>
        <taxon>Bacillota</taxon>
        <taxon>Bacilli</taxon>
        <taxon>Bacillales</taxon>
        <taxon>Bacillaceae</taxon>
        <taxon>Gracilibacillus</taxon>
    </lineage>
</organism>